<dbReference type="EMBL" id="JAATJH010000005">
    <property type="protein sequence ID" value="NJC27525.1"/>
    <property type="molecule type" value="Genomic_DNA"/>
</dbReference>
<feature type="signal peptide" evidence="1">
    <location>
        <begin position="1"/>
        <end position="20"/>
    </location>
</feature>
<evidence type="ECO:0000256" key="1">
    <source>
        <dbReference type="SAM" id="SignalP"/>
    </source>
</evidence>
<reference evidence="3 4" key="1">
    <citation type="submission" date="2020-03" db="EMBL/GenBank/DDBJ databases">
        <title>Genomic Encyclopedia of Type Strains, Phase IV (KMG-IV): sequencing the most valuable type-strain genomes for metagenomic binning, comparative biology and taxonomic classification.</title>
        <authorList>
            <person name="Goeker M."/>
        </authorList>
    </citation>
    <scope>NUCLEOTIDE SEQUENCE [LARGE SCALE GENOMIC DNA]</scope>
    <source>
        <strain evidence="3 4">DSM 105096</strain>
    </source>
</reference>
<protein>
    <recommendedName>
        <fullName evidence="2">SPOR domain-containing protein</fullName>
    </recommendedName>
</protein>
<proteinExistence type="predicted"/>
<dbReference type="InterPro" id="IPR036680">
    <property type="entry name" value="SPOR-like_sf"/>
</dbReference>
<dbReference type="RefSeq" id="WP_168038704.1">
    <property type="nucleotide sequence ID" value="NZ_JAATJH010000005.1"/>
</dbReference>
<feature type="chain" id="PRO_5045971443" description="SPOR domain-containing protein" evidence="1">
    <location>
        <begin position="21"/>
        <end position="133"/>
    </location>
</feature>
<feature type="domain" description="SPOR" evidence="2">
    <location>
        <begin position="46"/>
        <end position="123"/>
    </location>
</feature>
<evidence type="ECO:0000313" key="3">
    <source>
        <dbReference type="EMBL" id="NJC27525.1"/>
    </source>
</evidence>
<dbReference type="Gene3D" id="3.30.70.1070">
    <property type="entry name" value="Sporulation related repeat"/>
    <property type="match status" value="1"/>
</dbReference>
<name>A0ABX0XE24_9BACT</name>
<gene>
    <name evidence="3" type="ORF">GGR27_003042</name>
</gene>
<keyword evidence="1" id="KW-0732">Signal</keyword>
<dbReference type="Pfam" id="PF05036">
    <property type="entry name" value="SPOR"/>
    <property type="match status" value="1"/>
</dbReference>
<dbReference type="InterPro" id="IPR007730">
    <property type="entry name" value="SPOR-like_dom"/>
</dbReference>
<organism evidence="3 4">
    <name type="scientific">Neolewinella antarctica</name>
    <dbReference type="NCBI Taxonomy" id="442734"/>
    <lineage>
        <taxon>Bacteria</taxon>
        <taxon>Pseudomonadati</taxon>
        <taxon>Bacteroidota</taxon>
        <taxon>Saprospiria</taxon>
        <taxon>Saprospirales</taxon>
        <taxon>Lewinellaceae</taxon>
        <taxon>Neolewinella</taxon>
    </lineage>
</organism>
<sequence length="133" mass="15330">MLRSLLFLAFTVLLGTGVRAQTSVTVDVDPKVEDLTELFVRTNEANTKVSGWRVQILATTDRARLETVETDFKVNYPNIPVDWVHTKPYYKLRAGAFLTKQEAERLKFTLNRQFEGVYLVKADVNKSELLRMY</sequence>
<evidence type="ECO:0000313" key="4">
    <source>
        <dbReference type="Proteomes" id="UP000770785"/>
    </source>
</evidence>
<comment type="caution">
    <text evidence="3">The sequence shown here is derived from an EMBL/GenBank/DDBJ whole genome shotgun (WGS) entry which is preliminary data.</text>
</comment>
<evidence type="ECO:0000259" key="2">
    <source>
        <dbReference type="PROSITE" id="PS51724"/>
    </source>
</evidence>
<dbReference type="PROSITE" id="PS51724">
    <property type="entry name" value="SPOR"/>
    <property type="match status" value="1"/>
</dbReference>
<accession>A0ABX0XE24</accession>
<keyword evidence="4" id="KW-1185">Reference proteome</keyword>
<dbReference type="Proteomes" id="UP000770785">
    <property type="component" value="Unassembled WGS sequence"/>
</dbReference>